<sequence length="449" mass="49049">MKTDICHAPVTLEYDASIDSWNAMIRAFLAHKPATPVHLGEVLEAEPGFAMGHAARGLFSLMMGRAEMWQVAEDARAAAHAARAQNAMTRREEGWLDALDAWLADSPTGAISALESILDHLPSDTLTAKASHAIRFILGDAAGMRASVERVLPAHTCDHPLRGYLMGCHAFTLEETGDYAAAELAGRAGLTYAPDDAWGLHAVAHVHDMRAEPSAGIALIEDHKSAWDGANNFRYHVWWHKALLHLDRGEMDIALDLYDSQIRADKTDDYRDIANATSLLMRLELEGRDVGNRWDELGQLAEARIDDGCLVFADLHYQLALAGAGKGEPAQAMATRFARDAKQTGDMAERVADPGITALAGLNAFAEGRYGDAFIQLADARPKMQTIGGSHAQRDVFERMTIDAGLRAGHFDAAEQVLLERLALRAGKEDRFAATRFDQLSRARRIPAQ</sequence>
<protein>
    <submittedName>
        <fullName evidence="3">Tetratricopeptide repeat protein</fullName>
    </submittedName>
</protein>
<gene>
    <name evidence="3" type="ORF">GV827_08010</name>
</gene>
<dbReference type="InterPro" id="IPR033891">
    <property type="entry name" value="TTC38"/>
</dbReference>
<proteinExistence type="predicted"/>
<keyword evidence="4" id="KW-1185">Reference proteome</keyword>
<reference evidence="3 4" key="1">
    <citation type="submission" date="2020-01" db="EMBL/GenBank/DDBJ databases">
        <title>Sulfitobacter sediminilitoris sp. nov., isolated from a tidal flat.</title>
        <authorList>
            <person name="Park S."/>
            <person name="Yoon J.-H."/>
        </authorList>
    </citation>
    <scope>NUCLEOTIDE SEQUENCE [LARGE SCALE GENOMIC DNA]</scope>
    <source>
        <strain evidence="3 4">JBTF-M27</strain>
    </source>
</reference>
<dbReference type="PANTHER" id="PTHR16263">
    <property type="entry name" value="TETRATRICOPEPTIDE REPEAT PROTEIN 38"/>
    <property type="match status" value="1"/>
</dbReference>
<keyword evidence="2" id="KW-0802">TPR repeat</keyword>
<dbReference type="RefSeq" id="WP_164353274.1">
    <property type="nucleotide sequence ID" value="NZ_JAABNT010000004.1"/>
</dbReference>
<evidence type="ECO:0000313" key="3">
    <source>
        <dbReference type="EMBL" id="NEK22341.1"/>
    </source>
</evidence>
<dbReference type="EMBL" id="JAABNT010000004">
    <property type="protein sequence ID" value="NEK22341.1"/>
    <property type="molecule type" value="Genomic_DNA"/>
</dbReference>
<accession>A0A6P0C825</accession>
<evidence type="ECO:0000313" key="4">
    <source>
        <dbReference type="Proteomes" id="UP000468591"/>
    </source>
</evidence>
<dbReference type="Proteomes" id="UP000468591">
    <property type="component" value="Unassembled WGS sequence"/>
</dbReference>
<comment type="caution">
    <text evidence="3">The sequence shown here is derived from an EMBL/GenBank/DDBJ whole genome shotgun (WGS) entry which is preliminary data.</text>
</comment>
<organism evidence="3 4">
    <name type="scientific">Sulfitobacter sediminilitoris</name>
    <dbReference type="NCBI Taxonomy" id="2698830"/>
    <lineage>
        <taxon>Bacteria</taxon>
        <taxon>Pseudomonadati</taxon>
        <taxon>Pseudomonadota</taxon>
        <taxon>Alphaproteobacteria</taxon>
        <taxon>Rhodobacterales</taxon>
        <taxon>Roseobacteraceae</taxon>
        <taxon>Sulfitobacter</taxon>
    </lineage>
</organism>
<keyword evidence="1" id="KW-0677">Repeat</keyword>
<dbReference type="PANTHER" id="PTHR16263:SF4">
    <property type="entry name" value="TETRATRICOPEPTIDE REPEAT PROTEIN 38"/>
    <property type="match status" value="1"/>
</dbReference>
<evidence type="ECO:0000256" key="1">
    <source>
        <dbReference type="ARBA" id="ARBA00022737"/>
    </source>
</evidence>
<dbReference type="CDD" id="cd05804">
    <property type="entry name" value="StaR_like"/>
    <property type="match status" value="1"/>
</dbReference>
<evidence type="ECO:0000256" key="2">
    <source>
        <dbReference type="ARBA" id="ARBA00022803"/>
    </source>
</evidence>
<name>A0A6P0C825_9RHOB</name>
<dbReference type="AlphaFoldDB" id="A0A6P0C825"/>